<evidence type="ECO:0000256" key="1">
    <source>
        <dbReference type="SAM" id="Coils"/>
    </source>
</evidence>
<evidence type="ECO:0000313" key="4">
    <source>
        <dbReference type="Proteomes" id="UP000018130"/>
    </source>
</evidence>
<proteinExistence type="predicted"/>
<reference evidence="3 4" key="1">
    <citation type="submission" date="2013-01" db="EMBL/GenBank/DDBJ databases">
        <authorList>
            <person name="Bench S."/>
        </authorList>
    </citation>
    <scope>NUCLEOTIDE SEQUENCE [LARGE SCALE GENOMIC DNA]</scope>
    <source>
        <strain evidence="3 4">WH 0402</strain>
    </source>
</reference>
<feature type="compositionally biased region" description="Low complexity" evidence="2">
    <location>
        <begin position="79"/>
        <end position="88"/>
    </location>
</feature>
<name>T2JXT9_CROWT</name>
<comment type="caution">
    <text evidence="3">The sequence shown here is derived from an EMBL/GenBank/DDBJ whole genome shotgun (WGS) entry which is preliminary data.</text>
</comment>
<dbReference type="RefSeq" id="WP_197090208.1">
    <property type="nucleotide sequence ID" value="NZ_CAQN01001257.1"/>
</dbReference>
<dbReference type="Proteomes" id="UP000018130">
    <property type="component" value="Unassembled WGS sequence"/>
</dbReference>
<sequence>MNNSNSKMPLSRQLRYEKQCRQNWKDNATQKQEKIREYVQANRALKKSRDAWKAKAIEAKKQIKDLEKQVKLFKKQLASSSSSSSSSSQKTTVNYTEETDKTDTDMILEFFTINTPFLLSSLLFNKLLRLDILIVLLPIL</sequence>
<dbReference type="EMBL" id="CAQN01001257">
    <property type="protein sequence ID" value="CCQ70623.1"/>
    <property type="molecule type" value="Genomic_DNA"/>
</dbReference>
<accession>T2JXT9</accession>
<protein>
    <submittedName>
        <fullName evidence="3">Uncharacterized protein</fullName>
    </submittedName>
</protein>
<organism evidence="3 4">
    <name type="scientific">Crocosphaera watsonii WH 0402</name>
    <dbReference type="NCBI Taxonomy" id="1284629"/>
    <lineage>
        <taxon>Bacteria</taxon>
        <taxon>Bacillati</taxon>
        <taxon>Cyanobacteriota</taxon>
        <taxon>Cyanophyceae</taxon>
        <taxon>Oscillatoriophycideae</taxon>
        <taxon>Chroococcales</taxon>
        <taxon>Aphanothecaceae</taxon>
        <taxon>Crocosphaera</taxon>
    </lineage>
</organism>
<keyword evidence="1" id="KW-0175">Coiled coil</keyword>
<reference evidence="3 4" key="2">
    <citation type="submission" date="2013-09" db="EMBL/GenBank/DDBJ databases">
        <title>Whole genome comparison of six Crocosphaera watsonii strains with differing phenotypes.</title>
        <authorList>
            <person name="Bench S.R."/>
            <person name="Heller P."/>
            <person name="Frank I."/>
            <person name="Arciniega M."/>
            <person name="Shilova I.N."/>
            <person name="Zehr J.P."/>
        </authorList>
    </citation>
    <scope>NUCLEOTIDE SEQUENCE [LARGE SCALE GENOMIC DNA]</scope>
    <source>
        <strain evidence="3 4">WH 0402</strain>
    </source>
</reference>
<dbReference type="AlphaFoldDB" id="T2JXT9"/>
<feature type="coiled-coil region" evidence="1">
    <location>
        <begin position="21"/>
        <end position="76"/>
    </location>
</feature>
<gene>
    <name evidence="3" type="ORF">CWATWH0402_5350</name>
</gene>
<evidence type="ECO:0000313" key="3">
    <source>
        <dbReference type="EMBL" id="CCQ70623.1"/>
    </source>
</evidence>
<evidence type="ECO:0000256" key="2">
    <source>
        <dbReference type="SAM" id="MobiDB-lite"/>
    </source>
</evidence>
<feature type="region of interest" description="Disordered" evidence="2">
    <location>
        <begin position="76"/>
        <end position="98"/>
    </location>
</feature>